<dbReference type="SUPFAM" id="SSF109604">
    <property type="entry name" value="HD-domain/PDEase-like"/>
    <property type="match status" value="1"/>
</dbReference>
<dbReference type="GO" id="GO:0071111">
    <property type="term" value="F:cyclic-guanylate-specific phosphodiesterase activity"/>
    <property type="evidence" value="ECO:0007669"/>
    <property type="project" value="UniProtKB-EC"/>
</dbReference>
<dbReference type="CDD" id="cd00077">
    <property type="entry name" value="HDc"/>
    <property type="match status" value="1"/>
</dbReference>
<name>A0A4Y7RXL6_9FIRM</name>
<dbReference type="EC" id="3.1.4.52" evidence="2"/>
<dbReference type="InterPro" id="IPR037522">
    <property type="entry name" value="HD_GYP_dom"/>
</dbReference>
<gene>
    <name evidence="2" type="primary">rpfG_2</name>
    <name evidence="2" type="ORF">Pmgp_00380</name>
</gene>
<dbReference type="Pfam" id="PF13487">
    <property type="entry name" value="HD_5"/>
    <property type="match status" value="1"/>
</dbReference>
<evidence type="ECO:0000313" key="3">
    <source>
        <dbReference type="Proteomes" id="UP000297597"/>
    </source>
</evidence>
<reference evidence="2 3" key="1">
    <citation type="journal article" date="2018" name="Environ. Microbiol.">
        <title>Novel energy conservation strategies and behaviour of Pelotomaculum schinkii driving syntrophic propionate catabolism.</title>
        <authorList>
            <person name="Hidalgo-Ahumada C.A.P."/>
            <person name="Nobu M.K."/>
            <person name="Narihiro T."/>
            <person name="Tamaki H."/>
            <person name="Liu W.T."/>
            <person name="Kamagata Y."/>
            <person name="Stams A.J.M."/>
            <person name="Imachi H."/>
            <person name="Sousa D.Z."/>
        </authorList>
    </citation>
    <scope>NUCLEOTIDE SEQUENCE [LARGE SCALE GENOMIC DNA]</scope>
    <source>
        <strain evidence="2 3">MGP</strain>
    </source>
</reference>
<dbReference type="EMBL" id="QFFZ01000002">
    <property type="protein sequence ID" value="TEB13486.1"/>
    <property type="molecule type" value="Genomic_DNA"/>
</dbReference>
<feature type="domain" description="HD-GYP" evidence="1">
    <location>
        <begin position="109"/>
        <end position="306"/>
    </location>
</feature>
<dbReference type="PANTHER" id="PTHR43155">
    <property type="entry name" value="CYCLIC DI-GMP PHOSPHODIESTERASE PA4108-RELATED"/>
    <property type="match status" value="1"/>
</dbReference>
<organism evidence="2 3">
    <name type="scientific">Pelotomaculum propionicicum</name>
    <dbReference type="NCBI Taxonomy" id="258475"/>
    <lineage>
        <taxon>Bacteria</taxon>
        <taxon>Bacillati</taxon>
        <taxon>Bacillota</taxon>
        <taxon>Clostridia</taxon>
        <taxon>Eubacteriales</taxon>
        <taxon>Desulfotomaculaceae</taxon>
        <taxon>Pelotomaculum</taxon>
    </lineage>
</organism>
<dbReference type="RefSeq" id="WP_134212260.1">
    <property type="nucleotide sequence ID" value="NZ_QFFZ01000002.1"/>
</dbReference>
<dbReference type="Gene3D" id="1.10.3210.10">
    <property type="entry name" value="Hypothetical protein af1432"/>
    <property type="match status" value="1"/>
</dbReference>
<evidence type="ECO:0000259" key="1">
    <source>
        <dbReference type="PROSITE" id="PS51832"/>
    </source>
</evidence>
<dbReference type="InterPro" id="IPR003607">
    <property type="entry name" value="HD/PDEase_dom"/>
</dbReference>
<keyword evidence="2" id="KW-0378">Hydrolase</keyword>
<dbReference type="SMART" id="SM00471">
    <property type="entry name" value="HDc"/>
    <property type="match status" value="1"/>
</dbReference>
<dbReference type="Proteomes" id="UP000297597">
    <property type="component" value="Unassembled WGS sequence"/>
</dbReference>
<dbReference type="PROSITE" id="PS51832">
    <property type="entry name" value="HD_GYP"/>
    <property type="match status" value="1"/>
</dbReference>
<comment type="caution">
    <text evidence="2">The sequence shown here is derived from an EMBL/GenBank/DDBJ whole genome shotgun (WGS) entry which is preliminary data.</text>
</comment>
<proteinExistence type="predicted"/>
<dbReference type="PANTHER" id="PTHR43155:SF2">
    <property type="entry name" value="CYCLIC DI-GMP PHOSPHODIESTERASE PA4108"/>
    <property type="match status" value="1"/>
</dbReference>
<dbReference type="OrthoDB" id="9798833at2"/>
<keyword evidence="3" id="KW-1185">Reference proteome</keyword>
<sequence>MRRVPIDSLLPGMKVGHNIYNSRGETLISHNVVLNKRYIDSLKRLGIPALYIIDDSLPDFYIEDVITEKSRVEAIKLVRNILQGQGTAKSRLDNALMNGSRETISDIIEQLLDNPSLMVNMIDIRSIDDYLFGHSVNVCVLSLITGISLGYDRSSLMNLGMGSLMHDMGKTLIPNYILNKPGPLNEDEFSVIKKHSEYGYSILTNNDSYIKKLSALIALQHHERYNGEGYPKGLLGANIHEFSQIVGIADVFDAMTADRVYRKAHPPYEAFEMLAGSGNFYFDYRLVLAFLSNIAAYPSGTIVWLSSKEIAIVVETPKGFPLYPKVKIIYDAAGNKLPDPVDMDLSAQNEITVLKVIEYDKLEEMVAKQGKLIS</sequence>
<accession>A0A4Y7RXL6</accession>
<dbReference type="AlphaFoldDB" id="A0A4Y7RXL6"/>
<protein>
    <submittedName>
        <fullName evidence="2">Cyclic di-GMP phosphodiesterase response regulator RpfG</fullName>
        <ecNumber evidence="2">3.1.4.52</ecNumber>
    </submittedName>
</protein>
<evidence type="ECO:0000313" key="2">
    <source>
        <dbReference type="EMBL" id="TEB13486.1"/>
    </source>
</evidence>